<accession>A0ACC2HSJ8</accession>
<evidence type="ECO:0000313" key="1">
    <source>
        <dbReference type="EMBL" id="KAJ8106052.1"/>
    </source>
</evidence>
<dbReference type="EMBL" id="JAPHNI010001286">
    <property type="protein sequence ID" value="KAJ8106052.1"/>
    <property type="molecule type" value="Genomic_DNA"/>
</dbReference>
<proteinExistence type="predicted"/>
<protein>
    <submittedName>
        <fullName evidence="1">Uncharacterized protein</fullName>
    </submittedName>
</protein>
<comment type="caution">
    <text evidence="1">The sequence shown here is derived from an EMBL/GenBank/DDBJ whole genome shotgun (WGS) entry which is preliminary data.</text>
</comment>
<dbReference type="Proteomes" id="UP001153331">
    <property type="component" value="Unassembled WGS sequence"/>
</dbReference>
<name>A0ACC2HSJ8_9PLEO</name>
<keyword evidence="2" id="KW-1185">Reference proteome</keyword>
<reference evidence="1" key="1">
    <citation type="submission" date="2022-11" db="EMBL/GenBank/DDBJ databases">
        <title>Genome Sequence of Boeremia exigua.</title>
        <authorList>
            <person name="Buettner E."/>
        </authorList>
    </citation>
    <scope>NUCLEOTIDE SEQUENCE</scope>
    <source>
        <strain evidence="1">CU02</strain>
    </source>
</reference>
<evidence type="ECO:0000313" key="2">
    <source>
        <dbReference type="Proteomes" id="UP001153331"/>
    </source>
</evidence>
<gene>
    <name evidence="1" type="ORF">OPT61_g9795</name>
</gene>
<sequence>MHFMFEKEGFDRLVTALYIRGSDYETSDAVFGVKESLIVALDTVTPEQAEQYNVKPGTKLLKYDFVLVTDDETKQLRHEEAAKAMKSLGREQGMTIINGVPVPDVD</sequence>
<organism evidence="1 2">
    <name type="scientific">Boeremia exigua</name>
    <dbReference type="NCBI Taxonomy" id="749465"/>
    <lineage>
        <taxon>Eukaryota</taxon>
        <taxon>Fungi</taxon>
        <taxon>Dikarya</taxon>
        <taxon>Ascomycota</taxon>
        <taxon>Pezizomycotina</taxon>
        <taxon>Dothideomycetes</taxon>
        <taxon>Pleosporomycetidae</taxon>
        <taxon>Pleosporales</taxon>
        <taxon>Pleosporineae</taxon>
        <taxon>Didymellaceae</taxon>
        <taxon>Boeremia</taxon>
    </lineage>
</organism>